<evidence type="ECO:0000313" key="3">
    <source>
        <dbReference type="Proteomes" id="UP000776276"/>
    </source>
</evidence>
<proteinExistence type="predicted"/>
<gene>
    <name evidence="2" type="ORF">KOF26_06275</name>
</gene>
<dbReference type="EMBL" id="JAHKRT010000003">
    <property type="protein sequence ID" value="MBU3077471.1"/>
    <property type="molecule type" value="Genomic_DNA"/>
</dbReference>
<sequence>MSGTMQRYYFNIYNDADALDEMGSEHADLAAAKAEAIRGARAMIAEHIVNARPVHLHHRIEIVGEDGRVLAVIPFGELITISD</sequence>
<protein>
    <recommendedName>
        <fullName evidence="1">DUF6894 domain-containing protein</fullName>
    </recommendedName>
</protein>
<accession>A0ABS6BI37</accession>
<name>A0ABS6BI37_9SPHN</name>
<dbReference type="InterPro" id="IPR054189">
    <property type="entry name" value="DUF6894"/>
</dbReference>
<dbReference type="RefSeq" id="WP_216321979.1">
    <property type="nucleotide sequence ID" value="NZ_JAHKRT010000003.1"/>
</dbReference>
<evidence type="ECO:0000313" key="2">
    <source>
        <dbReference type="EMBL" id="MBU3077471.1"/>
    </source>
</evidence>
<dbReference type="Proteomes" id="UP000776276">
    <property type="component" value="Unassembled WGS sequence"/>
</dbReference>
<organism evidence="2 3">
    <name type="scientific">Sphingomonas quercus</name>
    <dbReference type="NCBI Taxonomy" id="2842451"/>
    <lineage>
        <taxon>Bacteria</taxon>
        <taxon>Pseudomonadati</taxon>
        <taxon>Pseudomonadota</taxon>
        <taxon>Alphaproteobacteria</taxon>
        <taxon>Sphingomonadales</taxon>
        <taxon>Sphingomonadaceae</taxon>
        <taxon>Sphingomonas</taxon>
    </lineage>
</organism>
<keyword evidence="3" id="KW-1185">Reference proteome</keyword>
<evidence type="ECO:0000259" key="1">
    <source>
        <dbReference type="Pfam" id="PF21834"/>
    </source>
</evidence>
<reference evidence="2 3" key="1">
    <citation type="submission" date="2021-06" db="EMBL/GenBank/DDBJ databases">
        <title>Sphingomonas sp. XMGL2, whole genome shotgun sequencing project.</title>
        <authorList>
            <person name="Zhao G."/>
            <person name="Shen L."/>
        </authorList>
    </citation>
    <scope>NUCLEOTIDE SEQUENCE [LARGE SCALE GENOMIC DNA]</scope>
    <source>
        <strain evidence="2 3">XMGL2</strain>
    </source>
</reference>
<feature type="domain" description="DUF6894" evidence="1">
    <location>
        <begin position="7"/>
        <end position="75"/>
    </location>
</feature>
<comment type="caution">
    <text evidence="2">The sequence shown here is derived from an EMBL/GenBank/DDBJ whole genome shotgun (WGS) entry which is preliminary data.</text>
</comment>
<dbReference type="Pfam" id="PF21834">
    <property type="entry name" value="DUF6894"/>
    <property type="match status" value="1"/>
</dbReference>